<protein>
    <submittedName>
        <fullName evidence="2">Saccharopine dehydrogenase-like oxidoreductase</fullName>
    </submittedName>
</protein>
<feature type="domain" description="Glutamate/phenylalanine/leucine/valine/L-tryptophan dehydrogenase C-terminal" evidence="1">
    <location>
        <begin position="7"/>
        <end position="66"/>
    </location>
</feature>
<evidence type="ECO:0000259" key="1">
    <source>
        <dbReference type="Pfam" id="PF00208"/>
    </source>
</evidence>
<accession>A0A932CPK1</accession>
<proteinExistence type="predicted"/>
<dbReference type="AlphaFoldDB" id="A0A932CPK1"/>
<dbReference type="GO" id="GO:0016491">
    <property type="term" value="F:oxidoreductase activity"/>
    <property type="evidence" value="ECO:0007669"/>
    <property type="project" value="InterPro"/>
</dbReference>
<dbReference type="EMBL" id="JACPRF010000288">
    <property type="protein sequence ID" value="MBI2877128.1"/>
    <property type="molecule type" value="Genomic_DNA"/>
</dbReference>
<sequence length="331" mass="36099">MRGKPFRVAVLGAGGLGQAAARFIATKREFVLVAICDQDGYAYSSEGLKIEELINLKERGRSVGALLSGGVRCPDSLGEILALSKRIDGIFVALPNLPNEFIPGVLRRFTESGYSGVFTDALKRTRAMELMFQLDENLKAVGSTYITGAGATPGLLTAAAVLAAQSFRRVDKVEIHWGVGIDNWEEYRATIREDIAHLPGYSLEKAQAMTDEEVEALLDKKGGRLEFQEMEHADDLLLEKVGVVSSRKKVVVGGVMDTRSAKKPVTTTMTLSGVTYSGRRSQHRFILGDETTMADNVVGTGLGYLKRAQWLKERGIHGVFGSTEFMPIVVR</sequence>
<comment type="caution">
    <text evidence="2">The sequence shown here is derived from an EMBL/GenBank/DDBJ whole genome shotgun (WGS) entry which is preliminary data.</text>
</comment>
<dbReference type="InterPro" id="IPR006096">
    <property type="entry name" value="Glu/Leu/Phe/Val/Trp_DH_C"/>
</dbReference>
<dbReference type="Proteomes" id="UP000769766">
    <property type="component" value="Unassembled WGS sequence"/>
</dbReference>
<dbReference type="Pfam" id="PF00208">
    <property type="entry name" value="ELFV_dehydrog"/>
    <property type="match status" value="1"/>
</dbReference>
<reference evidence="2" key="1">
    <citation type="submission" date="2020-07" db="EMBL/GenBank/DDBJ databases">
        <title>Huge and variable diversity of episymbiotic CPR bacteria and DPANN archaea in groundwater ecosystems.</title>
        <authorList>
            <person name="He C.Y."/>
            <person name="Keren R."/>
            <person name="Whittaker M."/>
            <person name="Farag I.F."/>
            <person name="Doudna J."/>
            <person name="Cate J.H.D."/>
            <person name="Banfield J.F."/>
        </authorList>
    </citation>
    <scope>NUCLEOTIDE SEQUENCE</scope>
    <source>
        <strain evidence="2">NC_groundwater_672_Ag_B-0.1um_62_36</strain>
    </source>
</reference>
<evidence type="ECO:0000313" key="3">
    <source>
        <dbReference type="Proteomes" id="UP000769766"/>
    </source>
</evidence>
<name>A0A932CPK1_UNCTE</name>
<gene>
    <name evidence="2" type="ORF">HYY20_09630</name>
</gene>
<organism evidence="2 3">
    <name type="scientific">Tectimicrobiota bacterium</name>
    <dbReference type="NCBI Taxonomy" id="2528274"/>
    <lineage>
        <taxon>Bacteria</taxon>
        <taxon>Pseudomonadati</taxon>
        <taxon>Nitrospinota/Tectimicrobiota group</taxon>
        <taxon>Candidatus Tectimicrobiota</taxon>
    </lineage>
</organism>
<dbReference type="InterPro" id="IPR036291">
    <property type="entry name" value="NAD(P)-bd_dom_sf"/>
</dbReference>
<dbReference type="GO" id="GO:0006520">
    <property type="term" value="P:amino acid metabolic process"/>
    <property type="evidence" value="ECO:0007669"/>
    <property type="project" value="InterPro"/>
</dbReference>
<dbReference type="Gene3D" id="3.40.50.720">
    <property type="entry name" value="NAD(P)-binding Rossmann-like Domain"/>
    <property type="match status" value="1"/>
</dbReference>
<evidence type="ECO:0000313" key="2">
    <source>
        <dbReference type="EMBL" id="MBI2877128.1"/>
    </source>
</evidence>
<dbReference type="SUPFAM" id="SSF51735">
    <property type="entry name" value="NAD(P)-binding Rossmann-fold domains"/>
    <property type="match status" value="1"/>
</dbReference>